<evidence type="ECO:0000256" key="2">
    <source>
        <dbReference type="SAM" id="SignalP"/>
    </source>
</evidence>
<gene>
    <name evidence="3" type="ORF">NA57DRAFT_71121</name>
</gene>
<dbReference type="AlphaFoldDB" id="A0A9P4MC11"/>
<keyword evidence="4" id="KW-1185">Reference proteome</keyword>
<organism evidence="3 4">
    <name type="scientific">Rhizodiscina lignyota</name>
    <dbReference type="NCBI Taxonomy" id="1504668"/>
    <lineage>
        <taxon>Eukaryota</taxon>
        <taxon>Fungi</taxon>
        <taxon>Dikarya</taxon>
        <taxon>Ascomycota</taxon>
        <taxon>Pezizomycotina</taxon>
        <taxon>Dothideomycetes</taxon>
        <taxon>Pleosporomycetidae</taxon>
        <taxon>Aulographales</taxon>
        <taxon>Rhizodiscinaceae</taxon>
        <taxon>Rhizodiscina</taxon>
    </lineage>
</organism>
<evidence type="ECO:0000313" key="3">
    <source>
        <dbReference type="EMBL" id="KAF2104920.1"/>
    </source>
</evidence>
<feature type="signal peptide" evidence="2">
    <location>
        <begin position="1"/>
        <end position="17"/>
    </location>
</feature>
<proteinExistence type="predicted"/>
<reference evidence="3" key="1">
    <citation type="journal article" date="2020" name="Stud. Mycol.">
        <title>101 Dothideomycetes genomes: a test case for predicting lifestyles and emergence of pathogens.</title>
        <authorList>
            <person name="Haridas S."/>
            <person name="Albert R."/>
            <person name="Binder M."/>
            <person name="Bloem J."/>
            <person name="Labutti K."/>
            <person name="Salamov A."/>
            <person name="Andreopoulos B."/>
            <person name="Baker S."/>
            <person name="Barry K."/>
            <person name="Bills G."/>
            <person name="Bluhm B."/>
            <person name="Cannon C."/>
            <person name="Castanera R."/>
            <person name="Culley D."/>
            <person name="Daum C."/>
            <person name="Ezra D."/>
            <person name="Gonzalez J."/>
            <person name="Henrissat B."/>
            <person name="Kuo A."/>
            <person name="Liang C."/>
            <person name="Lipzen A."/>
            <person name="Lutzoni F."/>
            <person name="Magnuson J."/>
            <person name="Mondo S."/>
            <person name="Nolan M."/>
            <person name="Ohm R."/>
            <person name="Pangilinan J."/>
            <person name="Park H.-J."/>
            <person name="Ramirez L."/>
            <person name="Alfaro M."/>
            <person name="Sun H."/>
            <person name="Tritt A."/>
            <person name="Yoshinaga Y."/>
            <person name="Zwiers L.-H."/>
            <person name="Turgeon B."/>
            <person name="Goodwin S."/>
            <person name="Spatafora J."/>
            <person name="Crous P."/>
            <person name="Grigoriev I."/>
        </authorList>
    </citation>
    <scope>NUCLEOTIDE SEQUENCE</scope>
    <source>
        <strain evidence="3">CBS 133067</strain>
    </source>
</reference>
<name>A0A9P4MC11_9PEZI</name>
<keyword evidence="2" id="KW-0732">Signal</keyword>
<feature type="chain" id="PRO_5040215102" evidence="2">
    <location>
        <begin position="18"/>
        <end position="205"/>
    </location>
</feature>
<dbReference type="EMBL" id="ML978121">
    <property type="protein sequence ID" value="KAF2104920.1"/>
    <property type="molecule type" value="Genomic_DNA"/>
</dbReference>
<accession>A0A9P4MC11</accession>
<evidence type="ECO:0000313" key="4">
    <source>
        <dbReference type="Proteomes" id="UP000799772"/>
    </source>
</evidence>
<evidence type="ECO:0000256" key="1">
    <source>
        <dbReference type="SAM" id="MobiDB-lite"/>
    </source>
</evidence>
<dbReference type="OrthoDB" id="5406216at2759"/>
<protein>
    <submittedName>
        <fullName evidence="3">Uncharacterized protein</fullName>
    </submittedName>
</protein>
<dbReference type="Proteomes" id="UP000799772">
    <property type="component" value="Unassembled WGS sequence"/>
</dbReference>
<comment type="caution">
    <text evidence="3">The sequence shown here is derived from an EMBL/GenBank/DDBJ whole genome shotgun (WGS) entry which is preliminary data.</text>
</comment>
<feature type="region of interest" description="Disordered" evidence="1">
    <location>
        <begin position="154"/>
        <end position="184"/>
    </location>
</feature>
<sequence>MRANLFSVLLLPSAVTASFLEAIMVDSDATTTLSTPAKPTVSNPSLNEAFSPHEAHLDLRAAQPQPTAPIFALHAPNIPRAYNPDPINLAFNAGPEDIGKREVVTGAAQGVAATANVGPTQYPTVTTQWPEMAVNGVPTWIPVTYTQTFAQVPQQLPSPGVGSIGYGDETSTKEKRQESGGATRPTWNMLGVLFGTFGFGVVWLG</sequence>